<dbReference type="PROSITE" id="PS51318">
    <property type="entry name" value="TAT"/>
    <property type="match status" value="1"/>
</dbReference>
<feature type="region of interest" description="Disordered" evidence="1">
    <location>
        <begin position="64"/>
        <end position="92"/>
    </location>
</feature>
<dbReference type="AlphaFoldDB" id="A0A0U5H176"/>
<keyword evidence="2" id="KW-0472">Membrane</keyword>
<dbReference type="EMBL" id="LN831302">
    <property type="protein sequence ID" value="CQH58291.1"/>
    <property type="molecule type" value="Genomic_DNA"/>
</dbReference>
<name>A0A0U5H176_9EURY</name>
<reference evidence="4" key="1">
    <citation type="journal article" date="2016" name="Environ. Microbiol.">
        <title>The complete genome of a viable archaeum isolated from 123-million-year-old rock salt.</title>
        <authorList>
            <person name="Jaakkola S.T."/>
            <person name="Pfeiffer F."/>
            <person name="Ravantti J.J."/>
            <person name="Guo Q."/>
            <person name="Liu Y."/>
            <person name="Chen X."/>
            <person name="Ma H."/>
            <person name="Yang C."/>
            <person name="Oksanen H.M."/>
            <person name="Bamford D.H."/>
        </authorList>
    </citation>
    <scope>NUCLEOTIDE SEQUENCE</scope>
    <source>
        <strain evidence="4">JI20-1</strain>
    </source>
</reference>
<evidence type="ECO:0000313" key="4">
    <source>
        <dbReference type="Proteomes" id="UP000066737"/>
    </source>
</evidence>
<dbReference type="InterPro" id="IPR006311">
    <property type="entry name" value="TAT_signal"/>
</dbReference>
<dbReference type="GeneID" id="43331061"/>
<evidence type="ECO:0000313" key="3">
    <source>
        <dbReference type="EMBL" id="CQH58291.1"/>
    </source>
</evidence>
<dbReference type="KEGG" id="hhb:Hhub_2716"/>
<dbReference type="OrthoDB" id="307812at2157"/>
<feature type="transmembrane region" description="Helical" evidence="2">
    <location>
        <begin position="7"/>
        <end position="32"/>
    </location>
</feature>
<feature type="transmembrane region" description="Helical" evidence="2">
    <location>
        <begin position="38"/>
        <end position="57"/>
    </location>
</feature>
<evidence type="ECO:0000256" key="2">
    <source>
        <dbReference type="SAM" id="Phobius"/>
    </source>
</evidence>
<keyword evidence="2" id="KW-0812">Transmembrane</keyword>
<dbReference type="Pfam" id="PF23933">
    <property type="entry name" value="DUF7269"/>
    <property type="match status" value="1"/>
</dbReference>
<dbReference type="RefSeq" id="WP_059057138.1">
    <property type="nucleotide sequence ID" value="NZ_CEML01000001.1"/>
</dbReference>
<keyword evidence="2" id="KW-1133">Transmembrane helix</keyword>
<protein>
    <submittedName>
        <fullName evidence="3">Uncharacterized protein</fullName>
    </submittedName>
</protein>
<dbReference type="Proteomes" id="UP000066737">
    <property type="component" value="Chromosome I"/>
</dbReference>
<organism evidence="3 4">
    <name type="scientific">Halobacterium hubeiense</name>
    <dbReference type="NCBI Taxonomy" id="1407499"/>
    <lineage>
        <taxon>Archaea</taxon>
        <taxon>Methanobacteriati</taxon>
        <taxon>Methanobacteriota</taxon>
        <taxon>Stenosarchaea group</taxon>
        <taxon>Halobacteria</taxon>
        <taxon>Halobacteriales</taxon>
        <taxon>Halobacteriaceae</taxon>
        <taxon>Halobacterium</taxon>
    </lineage>
</organism>
<evidence type="ECO:0000256" key="1">
    <source>
        <dbReference type="SAM" id="MobiDB-lite"/>
    </source>
</evidence>
<gene>
    <name evidence="3" type="ORF">HHUB_2716</name>
</gene>
<dbReference type="STRING" id="1407499.HHUB_2716"/>
<keyword evidence="4" id="KW-1185">Reference proteome</keyword>
<accession>A0A0U5H176</accession>
<proteinExistence type="predicted"/>
<sequence length="194" mass="20279">MTALRRTVLAAVGVAGVAVAVGVVVGVAPASLVGAANGLDATLATGVVGAALVGYALRRRRQAEPEATPSLADAGSETAAADPGQPVDGALDRIADGDDAFARDARPRVRERVRETAVRACERRAGTRGDAAAVVARGEWTDDPVAAAFLGDERAPRYPLRERLRGWVHPGRAYRRRVERTVEAVHDVATEGSR</sequence>
<dbReference type="InterPro" id="IPR055693">
    <property type="entry name" value="DUF7269"/>
</dbReference>